<dbReference type="InterPro" id="IPR001296">
    <property type="entry name" value="Glyco_trans_1"/>
</dbReference>
<proteinExistence type="predicted"/>
<feature type="domain" description="Glycosyl transferase family 1" evidence="1">
    <location>
        <begin position="202"/>
        <end position="363"/>
    </location>
</feature>
<evidence type="ECO:0000313" key="3">
    <source>
        <dbReference type="Proteomes" id="UP001209107"/>
    </source>
</evidence>
<evidence type="ECO:0000313" key="2">
    <source>
        <dbReference type="EMBL" id="MCW4451886.1"/>
    </source>
</evidence>
<dbReference type="Gene3D" id="3.40.50.2000">
    <property type="entry name" value="Glycogen Phosphorylase B"/>
    <property type="match status" value="2"/>
</dbReference>
<dbReference type="PANTHER" id="PTHR12526:SF630">
    <property type="entry name" value="GLYCOSYLTRANSFERASE"/>
    <property type="match status" value="1"/>
</dbReference>
<organism evidence="2 3">
    <name type="scientific">Kaistella yananensis</name>
    <dbReference type="NCBI Taxonomy" id="2989820"/>
    <lineage>
        <taxon>Bacteria</taxon>
        <taxon>Pseudomonadati</taxon>
        <taxon>Bacteroidota</taxon>
        <taxon>Flavobacteriia</taxon>
        <taxon>Flavobacteriales</taxon>
        <taxon>Weeksellaceae</taxon>
        <taxon>Chryseobacterium group</taxon>
        <taxon>Kaistella</taxon>
    </lineage>
</organism>
<evidence type="ECO:0000259" key="1">
    <source>
        <dbReference type="Pfam" id="PF00534"/>
    </source>
</evidence>
<dbReference type="Pfam" id="PF00534">
    <property type="entry name" value="Glycos_transf_1"/>
    <property type="match status" value="1"/>
</dbReference>
<gene>
    <name evidence="2" type="ORF">OK344_06645</name>
</gene>
<dbReference type="CDD" id="cd03811">
    <property type="entry name" value="GT4_GT28_WabH-like"/>
    <property type="match status" value="1"/>
</dbReference>
<keyword evidence="3" id="KW-1185">Reference proteome</keyword>
<dbReference type="SUPFAM" id="SSF53756">
    <property type="entry name" value="UDP-Glycosyltransferase/glycogen phosphorylase"/>
    <property type="match status" value="1"/>
</dbReference>
<dbReference type="RefSeq" id="WP_265144041.1">
    <property type="nucleotide sequence ID" value="NZ_JAPCHZ010000002.1"/>
</dbReference>
<dbReference type="Proteomes" id="UP001209107">
    <property type="component" value="Unassembled WGS sequence"/>
</dbReference>
<dbReference type="PANTHER" id="PTHR12526">
    <property type="entry name" value="GLYCOSYLTRANSFERASE"/>
    <property type="match status" value="1"/>
</dbReference>
<protein>
    <submittedName>
        <fullName evidence="2">Glycosyltransferase</fullName>
    </submittedName>
</protein>
<sequence>MRNKNSVSPKIKILFRHRSMEMGGVEKVMLSILNNLDPEKFEMTVLLNLNQGELRNEFPPHVKKVFLAKGKEDLSSNTFLQKVQLLQRKFKLRKFRKNPEKIHHEILKDQYDIEIAMTYNDFESVLQSSNKNSKKIGWFHSEIDLPKLQPLVPKILRHFPQFDHMVYCSEKIMQIMHRTYPNLQYPPESVIINAVPVDEIRKKSEEKIPDFKNRPVFVSVGRLHTRKGYHKLMDAHHKLLKEGFGHSVVIIGDGEELQNLLAQQKKLGVEETFILAGNKMNPYPYIKNADFFILPSESEAWPLVISEALILQKPIIATRVGDVELMIEDGKTGHLIRYETSEIYEAMKKFLNDETFVQNLKHNLINIEEQFDNRKIFNKVEEIILNLVKTK</sequence>
<name>A0ABT3JMD9_9FLAO</name>
<dbReference type="EMBL" id="JAPCHZ010000002">
    <property type="protein sequence ID" value="MCW4451886.1"/>
    <property type="molecule type" value="Genomic_DNA"/>
</dbReference>
<accession>A0ABT3JMD9</accession>
<reference evidence="2 3" key="1">
    <citation type="submission" date="2022-10" db="EMBL/GenBank/DDBJ databases">
        <title>Kaistella sp. BT-6-1-3.</title>
        <authorList>
            <person name="Ai J."/>
            <person name="Deng Z."/>
        </authorList>
    </citation>
    <scope>NUCLEOTIDE SEQUENCE [LARGE SCALE GENOMIC DNA]</scope>
    <source>
        <strain evidence="2 3">BT6-1-3</strain>
    </source>
</reference>
<comment type="caution">
    <text evidence="2">The sequence shown here is derived from an EMBL/GenBank/DDBJ whole genome shotgun (WGS) entry which is preliminary data.</text>
</comment>